<evidence type="ECO:0000313" key="2">
    <source>
        <dbReference type="EMBL" id="TNN24837.1"/>
    </source>
</evidence>
<organism evidence="2 3">
    <name type="scientific">Liparis tanakae</name>
    <name type="common">Tanaka's snailfish</name>
    <dbReference type="NCBI Taxonomy" id="230148"/>
    <lineage>
        <taxon>Eukaryota</taxon>
        <taxon>Metazoa</taxon>
        <taxon>Chordata</taxon>
        <taxon>Craniata</taxon>
        <taxon>Vertebrata</taxon>
        <taxon>Euteleostomi</taxon>
        <taxon>Actinopterygii</taxon>
        <taxon>Neopterygii</taxon>
        <taxon>Teleostei</taxon>
        <taxon>Neoteleostei</taxon>
        <taxon>Acanthomorphata</taxon>
        <taxon>Eupercaria</taxon>
        <taxon>Perciformes</taxon>
        <taxon>Cottioidei</taxon>
        <taxon>Cottales</taxon>
        <taxon>Liparidae</taxon>
        <taxon>Liparis</taxon>
    </lineage>
</organism>
<comment type="caution">
    <text evidence="2">The sequence shown here is derived from an EMBL/GenBank/DDBJ whole genome shotgun (WGS) entry which is preliminary data.</text>
</comment>
<feature type="region of interest" description="Disordered" evidence="1">
    <location>
        <begin position="77"/>
        <end position="119"/>
    </location>
</feature>
<reference evidence="2 3" key="1">
    <citation type="submission" date="2019-03" db="EMBL/GenBank/DDBJ databases">
        <title>First draft genome of Liparis tanakae, snailfish: a comprehensive survey of snailfish specific genes.</title>
        <authorList>
            <person name="Kim W."/>
            <person name="Song I."/>
            <person name="Jeong J.-H."/>
            <person name="Kim D."/>
            <person name="Kim S."/>
            <person name="Ryu S."/>
            <person name="Song J.Y."/>
            <person name="Lee S.K."/>
        </authorList>
    </citation>
    <scope>NUCLEOTIDE SEQUENCE [LARGE SCALE GENOMIC DNA]</scope>
    <source>
        <tissue evidence="2">Muscle</tissue>
    </source>
</reference>
<feature type="compositionally biased region" description="Basic and acidic residues" evidence="1">
    <location>
        <begin position="28"/>
        <end position="38"/>
    </location>
</feature>
<proteinExistence type="predicted"/>
<accession>A0A4Z2E7R7</accession>
<keyword evidence="3" id="KW-1185">Reference proteome</keyword>
<evidence type="ECO:0000256" key="1">
    <source>
        <dbReference type="SAM" id="MobiDB-lite"/>
    </source>
</evidence>
<dbReference type="AlphaFoldDB" id="A0A4Z2E7R7"/>
<sequence length="119" mass="13535">MLVLYLPPPTYNPESESPAAARMHKRKQEVEESVDHVPTHLGRGALHMRRPPPRHAICLAPCRRYPALQVNASESPMPKLEPVWRPNGGEPGFWHGSRSYSGDENKRHHRGDGESHDRH</sequence>
<feature type="region of interest" description="Disordered" evidence="1">
    <location>
        <begin position="7"/>
        <end position="52"/>
    </location>
</feature>
<evidence type="ECO:0000313" key="3">
    <source>
        <dbReference type="Proteomes" id="UP000314294"/>
    </source>
</evidence>
<feature type="compositionally biased region" description="Basic and acidic residues" evidence="1">
    <location>
        <begin position="101"/>
        <end position="119"/>
    </location>
</feature>
<gene>
    <name evidence="2" type="ORF">EYF80_065038</name>
</gene>
<name>A0A4Z2E7R7_9TELE</name>
<protein>
    <submittedName>
        <fullName evidence="2">Uncharacterized protein</fullName>
    </submittedName>
</protein>
<dbReference type="Proteomes" id="UP000314294">
    <property type="component" value="Unassembled WGS sequence"/>
</dbReference>
<dbReference type="EMBL" id="SRLO01014150">
    <property type="protein sequence ID" value="TNN24837.1"/>
    <property type="molecule type" value="Genomic_DNA"/>
</dbReference>